<reference evidence="3 4" key="1">
    <citation type="submission" date="2023-07" db="EMBL/GenBank/DDBJ databases">
        <title>Genomic Encyclopedia of Type Strains, Phase IV (KMG-IV): sequencing the most valuable type-strain genomes for metagenomic binning, comparative biology and taxonomic classification.</title>
        <authorList>
            <person name="Goeker M."/>
        </authorList>
    </citation>
    <scope>NUCLEOTIDE SEQUENCE [LARGE SCALE GENOMIC DNA]</scope>
    <source>
        <strain evidence="3 4">DSM 27594</strain>
    </source>
</reference>
<dbReference type="Pfam" id="PF05709">
    <property type="entry name" value="Sipho_tail"/>
    <property type="match status" value="1"/>
</dbReference>
<evidence type="ECO:0008006" key="5">
    <source>
        <dbReference type="Google" id="ProtNLM"/>
    </source>
</evidence>
<evidence type="ECO:0000259" key="1">
    <source>
        <dbReference type="Pfam" id="PF05709"/>
    </source>
</evidence>
<dbReference type="Proteomes" id="UP001224122">
    <property type="component" value="Unassembled WGS sequence"/>
</dbReference>
<name>A0ABT9Y1Q9_9BACI</name>
<evidence type="ECO:0000313" key="3">
    <source>
        <dbReference type="EMBL" id="MDQ0201671.1"/>
    </source>
</evidence>
<dbReference type="InterPro" id="IPR054738">
    <property type="entry name" value="Siphovirus-type_tail_C"/>
</dbReference>
<proteinExistence type="predicted"/>
<comment type="caution">
    <text evidence="3">The sequence shown here is derived from an EMBL/GenBank/DDBJ whole genome shotgun (WGS) entry which is preliminary data.</text>
</comment>
<sequence>MADLQKIKEDLAKWLITDQPKELIFDDEPDRVYYAVVDGSLDLDEIVNKGRGVFNFICPDSYKYSVEKRFNVGGSVKSEPIFTCTVSKDTTYIAVSDGNKINLIGNPVKQEETPFDPQTPIYIGACNSLVGWTVSSATSVESSDITGTLKTDGSVFYTNDYGTSPIWHGPAMKTSLGSAVQDFRFDVGFSQTVKGNNQAGGIEVSLLDASNRIVAKLSMTKHFGGLSTLYSRLRAGTANSGFDVINEGGQANFQNAFEGVFRMWRQGNVWTAQVFKLVNGKFQSPITNTWTDKNGIASAAVTQVQARLIQRASFPVLEQKIADINVYRLNNPTAGQVPILARAGDIIEFNHQEDIIRRNGEDITKNKAFIGEYFPLLPGDVSITTEPADSVSNVEVRWRERWL</sequence>
<dbReference type="InterPro" id="IPR008841">
    <property type="entry name" value="Siphovirus-type_tail_N"/>
</dbReference>
<dbReference type="NCBIfam" id="TIGR01633">
    <property type="entry name" value="phi3626_gp14_N"/>
    <property type="match status" value="1"/>
</dbReference>
<evidence type="ECO:0000313" key="4">
    <source>
        <dbReference type="Proteomes" id="UP001224122"/>
    </source>
</evidence>
<organism evidence="3 4">
    <name type="scientific">Neobacillus ginsengisoli</name>
    <dbReference type="NCBI Taxonomy" id="904295"/>
    <lineage>
        <taxon>Bacteria</taxon>
        <taxon>Bacillati</taxon>
        <taxon>Bacillota</taxon>
        <taxon>Bacilli</taxon>
        <taxon>Bacillales</taxon>
        <taxon>Bacillaceae</taxon>
        <taxon>Neobacillus</taxon>
    </lineage>
</organism>
<dbReference type="EMBL" id="JAUSTW010000011">
    <property type="protein sequence ID" value="MDQ0201671.1"/>
    <property type="molecule type" value="Genomic_DNA"/>
</dbReference>
<feature type="domain" description="Siphovirus-type tail component RIFT-related" evidence="1">
    <location>
        <begin position="2"/>
        <end position="58"/>
    </location>
</feature>
<keyword evidence="4" id="KW-1185">Reference proteome</keyword>
<gene>
    <name evidence="3" type="ORF">J2S10_004881</name>
</gene>
<dbReference type="RefSeq" id="WP_307413195.1">
    <property type="nucleotide sequence ID" value="NZ_JAUSTW010000011.1"/>
</dbReference>
<dbReference type="Gene3D" id="2.40.30.200">
    <property type="match status" value="1"/>
</dbReference>
<feature type="domain" description="Siphovirus-type tail component C-terminal" evidence="2">
    <location>
        <begin position="325"/>
        <end position="402"/>
    </location>
</feature>
<accession>A0ABT9Y1Q9</accession>
<protein>
    <recommendedName>
        <fullName evidence="5">Phage tail protein</fullName>
    </recommendedName>
</protein>
<evidence type="ECO:0000259" key="2">
    <source>
        <dbReference type="Pfam" id="PF22768"/>
    </source>
</evidence>
<dbReference type="InterPro" id="IPR006520">
    <property type="entry name" value="Dit_BPSPP_N"/>
</dbReference>
<dbReference type="Pfam" id="PF22768">
    <property type="entry name" value="SPP1_Dit"/>
    <property type="match status" value="1"/>
</dbReference>